<evidence type="ECO:0000313" key="4">
    <source>
        <dbReference type="EMBL" id="MBL4932782.1"/>
    </source>
</evidence>
<dbReference type="RefSeq" id="WP_202768170.1">
    <property type="nucleotide sequence ID" value="NZ_JAESWA010000023.1"/>
</dbReference>
<gene>
    <name evidence="4" type="ORF">JK634_13290</name>
</gene>
<dbReference type="PANTHER" id="PTHR40448">
    <property type="entry name" value="TWO-COMPONENT SENSOR HISTIDINE KINASE"/>
    <property type="match status" value="1"/>
</dbReference>
<feature type="transmembrane region" description="Helical" evidence="2">
    <location>
        <begin position="23"/>
        <end position="39"/>
    </location>
</feature>
<dbReference type="Gene3D" id="3.30.565.10">
    <property type="entry name" value="Histidine kinase-like ATPase, C-terminal domain"/>
    <property type="match status" value="1"/>
</dbReference>
<organism evidence="4 5">
    <name type="scientific">Clostridium paridis</name>
    <dbReference type="NCBI Taxonomy" id="2803863"/>
    <lineage>
        <taxon>Bacteria</taxon>
        <taxon>Bacillati</taxon>
        <taxon>Bacillota</taxon>
        <taxon>Clostridia</taxon>
        <taxon>Eubacteriales</taxon>
        <taxon>Clostridiaceae</taxon>
        <taxon>Clostridium</taxon>
    </lineage>
</organism>
<dbReference type="Pfam" id="PF14501">
    <property type="entry name" value="HATPase_c_5"/>
    <property type="match status" value="1"/>
</dbReference>
<feature type="transmembrane region" description="Helical" evidence="2">
    <location>
        <begin position="81"/>
        <end position="103"/>
    </location>
</feature>
<dbReference type="EMBL" id="JAESWA010000023">
    <property type="protein sequence ID" value="MBL4932782.1"/>
    <property type="molecule type" value="Genomic_DNA"/>
</dbReference>
<sequence>MLYTVATTLAQTYLIYTFSDKKINIKLKGVIAIIIVMLIKPSVMQFLADNLLSFIFVWFCNYIITYFCIGKNFRRNLELSFFVELITLMSYYMSSGIVLILGYKIDIADIFNFNILLHPINYSFILIYLAILLAFGLFRRYIPLSFPDDNVKERNFNGIYIIILINILIKIINDLNINYGIKLIIFVSINFFILMFYIINNKLDIQNIKDELELNEKEKKIKELTLYIDTIEKLVEKYREFKHDYKNIVLGIGMDNLKENDLLDKLSREVVGDKSYDAFLNLKDINYIPLKSILSYYIMLSIKKDIEVSLITIGKIKECNISEMEFSRVMGIILENALEEVLKNEHKKLEIYAEAIDNNLNITVANTFKKQELNMDKIFNRGYSTKGENRGLGLYILKSIVDKNPNMTLNTFINEGMFTQDLYIFSAEEKLKGK</sequence>
<feature type="transmembrane region" description="Helical" evidence="2">
    <location>
        <begin position="179"/>
        <end position="199"/>
    </location>
</feature>
<accession>A0A937FIK3</accession>
<evidence type="ECO:0000259" key="3">
    <source>
        <dbReference type="Pfam" id="PF14501"/>
    </source>
</evidence>
<protein>
    <submittedName>
        <fullName evidence="4">GHKL domain-containing protein</fullName>
    </submittedName>
</protein>
<keyword evidence="2" id="KW-0472">Membrane</keyword>
<dbReference type="AlphaFoldDB" id="A0A937FIK3"/>
<proteinExistence type="predicted"/>
<evidence type="ECO:0000256" key="2">
    <source>
        <dbReference type="SAM" id="Phobius"/>
    </source>
</evidence>
<feature type="transmembrane region" description="Helical" evidence="2">
    <location>
        <begin position="115"/>
        <end position="135"/>
    </location>
</feature>
<keyword evidence="5" id="KW-1185">Reference proteome</keyword>
<dbReference type="PANTHER" id="PTHR40448:SF1">
    <property type="entry name" value="TWO-COMPONENT SENSOR HISTIDINE KINASE"/>
    <property type="match status" value="1"/>
</dbReference>
<keyword evidence="1" id="KW-0175">Coiled coil</keyword>
<dbReference type="Proteomes" id="UP000623681">
    <property type="component" value="Unassembled WGS sequence"/>
</dbReference>
<comment type="caution">
    <text evidence="4">The sequence shown here is derived from an EMBL/GenBank/DDBJ whole genome shotgun (WGS) entry which is preliminary data.</text>
</comment>
<evidence type="ECO:0000256" key="1">
    <source>
        <dbReference type="SAM" id="Coils"/>
    </source>
</evidence>
<feature type="transmembrane region" description="Helical" evidence="2">
    <location>
        <begin position="51"/>
        <end position="69"/>
    </location>
</feature>
<reference evidence="4" key="1">
    <citation type="submission" date="2021-01" db="EMBL/GenBank/DDBJ databases">
        <title>Genome public.</title>
        <authorList>
            <person name="Liu C."/>
            <person name="Sun Q."/>
        </authorList>
    </citation>
    <scope>NUCLEOTIDE SEQUENCE</scope>
    <source>
        <strain evidence="4">YIM B02565</strain>
    </source>
</reference>
<feature type="coiled-coil region" evidence="1">
    <location>
        <begin position="205"/>
        <end position="234"/>
    </location>
</feature>
<name>A0A937FIK3_9CLOT</name>
<evidence type="ECO:0000313" key="5">
    <source>
        <dbReference type="Proteomes" id="UP000623681"/>
    </source>
</evidence>
<feature type="transmembrane region" description="Helical" evidence="2">
    <location>
        <begin position="156"/>
        <end position="173"/>
    </location>
</feature>
<dbReference type="SUPFAM" id="SSF55874">
    <property type="entry name" value="ATPase domain of HSP90 chaperone/DNA topoisomerase II/histidine kinase"/>
    <property type="match status" value="1"/>
</dbReference>
<dbReference type="InterPro" id="IPR032834">
    <property type="entry name" value="NatK-like_C"/>
</dbReference>
<keyword evidence="2" id="KW-0812">Transmembrane</keyword>
<keyword evidence="2" id="KW-1133">Transmembrane helix</keyword>
<dbReference type="InterPro" id="IPR036890">
    <property type="entry name" value="HATPase_C_sf"/>
</dbReference>
<feature type="domain" description="Sensor histidine kinase NatK-like C-terminal" evidence="3">
    <location>
        <begin position="324"/>
        <end position="424"/>
    </location>
</feature>
<dbReference type="GO" id="GO:0042802">
    <property type="term" value="F:identical protein binding"/>
    <property type="evidence" value="ECO:0007669"/>
    <property type="project" value="TreeGrafter"/>
</dbReference>